<dbReference type="PANTHER" id="PTHR37426">
    <property type="entry name" value="RIBOSOMAL RNA LARGE SUBUNIT METHYLTRANSFERASE J"/>
    <property type="match status" value="1"/>
</dbReference>
<comment type="function">
    <text evidence="1">Specifically methylates the adenine in position 2030 of 23S rRNA.</text>
</comment>
<reference evidence="2 3" key="1">
    <citation type="journal article" date="2014" name="Int. J. Syst. Evol. Microbiol.">
        <title>Complete genome sequence of Corynebacterium casei LMG S-19264T (=DSM 44701T), isolated from a smear-ripened cheese.</title>
        <authorList>
            <consortium name="US DOE Joint Genome Institute (JGI-PGF)"/>
            <person name="Walter F."/>
            <person name="Albersmeier A."/>
            <person name="Kalinowski J."/>
            <person name="Ruckert C."/>
        </authorList>
    </citation>
    <scope>NUCLEOTIDE SEQUENCE [LARGE SCALE GENOMIC DNA]</scope>
    <source>
        <strain evidence="2 3">NBRC 112785</strain>
    </source>
</reference>
<dbReference type="SUPFAM" id="SSF53335">
    <property type="entry name" value="S-adenosyl-L-methionine-dependent methyltransferases"/>
    <property type="match status" value="1"/>
</dbReference>
<keyword evidence="1" id="KW-0694">RNA-binding</keyword>
<dbReference type="Pfam" id="PF04378">
    <property type="entry name" value="RsmJ"/>
    <property type="match status" value="1"/>
</dbReference>
<feature type="binding site" evidence="1">
    <location>
        <position position="164"/>
    </location>
    <ligand>
        <name>S-adenosyl-L-methionine</name>
        <dbReference type="ChEBI" id="CHEBI:59789"/>
    </ligand>
</feature>
<dbReference type="Proteomes" id="UP001157439">
    <property type="component" value="Unassembled WGS sequence"/>
</dbReference>
<keyword evidence="1" id="KW-0949">S-adenosyl-L-methionine</keyword>
<accession>A0AA37TL62</accession>
<feature type="binding site" evidence="1">
    <location>
        <position position="19"/>
    </location>
    <ligand>
        <name>S-adenosyl-L-methionine</name>
        <dbReference type="ChEBI" id="CHEBI:59789"/>
    </ligand>
</feature>
<proteinExistence type="inferred from homology"/>
<dbReference type="HAMAP" id="MF_00934">
    <property type="entry name" value="23SrRNA_methyltr_J"/>
    <property type="match status" value="1"/>
</dbReference>
<name>A0AA37TL62_9GAMM</name>
<comment type="catalytic activity">
    <reaction evidence="1">
        <text>adenosine(2030) in 23S rRNA + S-adenosyl-L-methionine = N(6)-methyladenosine(2030) in 23S rRNA + S-adenosyl-L-homocysteine + H(+)</text>
        <dbReference type="Rhea" id="RHEA:43736"/>
        <dbReference type="Rhea" id="RHEA-COMP:10668"/>
        <dbReference type="Rhea" id="RHEA-COMP:10669"/>
        <dbReference type="ChEBI" id="CHEBI:15378"/>
        <dbReference type="ChEBI" id="CHEBI:57856"/>
        <dbReference type="ChEBI" id="CHEBI:59789"/>
        <dbReference type="ChEBI" id="CHEBI:74411"/>
        <dbReference type="ChEBI" id="CHEBI:74449"/>
        <dbReference type="EC" id="2.1.1.266"/>
    </reaction>
</comment>
<feature type="site" description="Interaction with substrate rRNA" evidence="1">
    <location>
        <position position="4"/>
    </location>
</feature>
<feature type="active site" description="Proton acceptor" evidence="1">
    <location>
        <position position="164"/>
    </location>
</feature>
<evidence type="ECO:0000313" key="2">
    <source>
        <dbReference type="EMBL" id="GLS83482.1"/>
    </source>
</evidence>
<comment type="similarity">
    <text evidence="1">Belongs to the RlmJ family.</text>
</comment>
<keyword evidence="3" id="KW-1185">Reference proteome</keyword>
<organism evidence="2 3">
    <name type="scientific">Paraferrimonas haliotis</name>
    <dbReference type="NCBI Taxonomy" id="2013866"/>
    <lineage>
        <taxon>Bacteria</taxon>
        <taxon>Pseudomonadati</taxon>
        <taxon>Pseudomonadota</taxon>
        <taxon>Gammaproteobacteria</taxon>
        <taxon>Alteromonadales</taxon>
        <taxon>Ferrimonadaceae</taxon>
        <taxon>Paraferrimonas</taxon>
    </lineage>
</organism>
<comment type="subunit">
    <text evidence="1">Monomer.</text>
</comment>
<dbReference type="GO" id="GO:0003723">
    <property type="term" value="F:RNA binding"/>
    <property type="evidence" value="ECO:0007669"/>
    <property type="project" value="UniProtKB-UniRule"/>
</dbReference>
<feature type="binding site" evidence="1">
    <location>
        <position position="118"/>
    </location>
    <ligand>
        <name>S-adenosyl-L-methionine</name>
        <dbReference type="ChEBI" id="CHEBI:59789"/>
    </ligand>
</feature>
<protein>
    <recommendedName>
        <fullName evidence="1">Ribosomal RNA large subunit methyltransferase J</fullName>
        <ecNumber evidence="1">2.1.1.266</ecNumber>
    </recommendedName>
    <alternativeName>
        <fullName evidence="1">23S rRNA (adenine(2030)-N6)-methyltransferase</fullName>
    </alternativeName>
    <alternativeName>
        <fullName evidence="1">23S rRNA m6A2030 methyltransferase</fullName>
    </alternativeName>
</protein>
<sequence>MLSYRHSFHAGNHADVLKHATLSLLLEKFKQKAKPFCYLDSHSGGGLYDLHDETAQKTGEYIHGIQKLYQHRQDYPELTGYFEAIAHHNSDDQLRYYPGSPEIARLLLRDHDSLQLMELHNTEIENLRNNLGGDERVGIHHRNGFEGLPGILPLPVKRGLALIDPSYELKQDYAAVVKSVKQSIKRWNTGVYAVWYPMLAAERDHSQWLLSQLEALAPKNLLVAELSVEPQAQDFGMHGSGMAIINAPYQLDTQLQALLSKLHQHLDPQQNGEQSVRWIVQPG</sequence>
<feature type="binding site" evidence="1">
    <location>
        <position position="42"/>
    </location>
    <ligand>
        <name>S-adenosyl-L-methionine</name>
        <dbReference type="ChEBI" id="CHEBI:59789"/>
    </ligand>
</feature>
<dbReference type="GO" id="GO:0036307">
    <property type="term" value="F:23S rRNA (adenine(2030)-N(6))-methyltransferase activity"/>
    <property type="evidence" value="ECO:0007669"/>
    <property type="project" value="UniProtKB-UniRule"/>
</dbReference>
<dbReference type="GO" id="GO:0070475">
    <property type="term" value="P:rRNA base methylation"/>
    <property type="evidence" value="ECO:0007669"/>
    <property type="project" value="UniProtKB-UniRule"/>
</dbReference>
<gene>
    <name evidence="1 2" type="primary">rlmJ</name>
    <name evidence="2" type="ORF">GCM10007894_14590</name>
</gene>
<evidence type="ECO:0000256" key="1">
    <source>
        <dbReference type="HAMAP-Rule" id="MF_00934"/>
    </source>
</evidence>
<dbReference type="Gene3D" id="3.40.50.150">
    <property type="entry name" value="Vaccinia Virus protein VP39"/>
    <property type="match status" value="1"/>
</dbReference>
<dbReference type="GO" id="GO:0005829">
    <property type="term" value="C:cytosol"/>
    <property type="evidence" value="ECO:0007669"/>
    <property type="project" value="TreeGrafter"/>
</dbReference>
<dbReference type="InterPro" id="IPR007473">
    <property type="entry name" value="RlmJ"/>
</dbReference>
<keyword evidence="1" id="KW-0698">rRNA processing</keyword>
<feature type="binding site" evidence="1">
    <location>
        <position position="100"/>
    </location>
    <ligand>
        <name>S-adenosyl-L-methionine</name>
        <dbReference type="ChEBI" id="CHEBI:59789"/>
    </ligand>
</feature>
<keyword evidence="1" id="KW-0808">Transferase</keyword>
<keyword evidence="1 2" id="KW-0489">Methyltransferase</keyword>
<dbReference type="InterPro" id="IPR029063">
    <property type="entry name" value="SAM-dependent_MTases_sf"/>
</dbReference>
<dbReference type="EMBL" id="BSPO01000002">
    <property type="protein sequence ID" value="GLS83482.1"/>
    <property type="molecule type" value="Genomic_DNA"/>
</dbReference>
<evidence type="ECO:0000313" key="3">
    <source>
        <dbReference type="Proteomes" id="UP001157439"/>
    </source>
</evidence>
<dbReference type="RefSeq" id="WP_095496972.1">
    <property type="nucleotide sequence ID" value="NZ_BSPO01000002.1"/>
</dbReference>
<dbReference type="PANTHER" id="PTHR37426:SF1">
    <property type="entry name" value="RIBOSOMAL RNA LARGE SUBUNIT METHYLTRANSFERASE J"/>
    <property type="match status" value="1"/>
</dbReference>
<dbReference type="AlphaFoldDB" id="A0AA37TL62"/>
<comment type="caution">
    <text evidence="2">The sequence shown here is derived from an EMBL/GenBank/DDBJ whole genome shotgun (WGS) entry which is preliminary data.</text>
</comment>
<dbReference type="EC" id="2.1.1.266" evidence="1"/>
<feature type="binding site" evidence="1">
    <location>
        <begin position="143"/>
        <end position="144"/>
    </location>
    <ligand>
        <name>S-adenosyl-L-methionine</name>
        <dbReference type="ChEBI" id="CHEBI:59789"/>
    </ligand>
</feature>